<organism evidence="1 2">
    <name type="scientific">Candidatus Brocadia carolinensis</name>
    <dbReference type="NCBI Taxonomy" id="1004156"/>
    <lineage>
        <taxon>Bacteria</taxon>
        <taxon>Pseudomonadati</taxon>
        <taxon>Planctomycetota</taxon>
        <taxon>Candidatus Brocadiia</taxon>
        <taxon>Candidatus Brocadiales</taxon>
        <taxon>Candidatus Brocadiaceae</taxon>
        <taxon>Candidatus Brocadia</taxon>
    </lineage>
</organism>
<dbReference type="Proteomes" id="UP000189681">
    <property type="component" value="Unassembled WGS sequence"/>
</dbReference>
<dbReference type="EMBL" id="AYTS01000107">
    <property type="protein sequence ID" value="OOP55988.1"/>
    <property type="molecule type" value="Genomic_DNA"/>
</dbReference>
<proteinExistence type="predicted"/>
<comment type="caution">
    <text evidence="1">The sequence shown here is derived from an EMBL/GenBank/DDBJ whole genome shotgun (WGS) entry which is preliminary data.</text>
</comment>
<evidence type="ECO:0000313" key="1">
    <source>
        <dbReference type="EMBL" id="OOP55988.1"/>
    </source>
</evidence>
<accession>A0A1V4AS79</accession>
<reference evidence="1 2" key="1">
    <citation type="journal article" date="2017" name="Water Res.">
        <title>Discovery and metagenomic analysis of an anammox bacterial enrichment related to Candidatus "Brocadia caroliniensis" in a full-scale glycerol-fed nitritation-denitritation separate centrate treatment process.</title>
        <authorList>
            <person name="Park H."/>
            <person name="Brotto A.C."/>
            <person name="van Loosdrecht M.C."/>
            <person name="Chandran K."/>
        </authorList>
    </citation>
    <scope>NUCLEOTIDE SEQUENCE [LARGE SCALE GENOMIC DNA]</scope>
    <source>
        <strain evidence="1">26THWARD</strain>
    </source>
</reference>
<dbReference type="AlphaFoldDB" id="A0A1V4AS79"/>
<protein>
    <submittedName>
        <fullName evidence="1">Uncharacterized protein</fullName>
    </submittedName>
</protein>
<evidence type="ECO:0000313" key="2">
    <source>
        <dbReference type="Proteomes" id="UP000189681"/>
    </source>
</evidence>
<gene>
    <name evidence="1" type="ORF">AYP45_12015</name>
</gene>
<name>A0A1V4AS79_9BACT</name>
<sequence>MDMYLTAWGGSRGITETWHIALRIKTCDKSNPLTFDLFLIHDILLFHKAKRSEIMKQAALNDTASILRRIEIIEKEVVNLKLSVLKKLTPSVKKIYCKSSLRALRNGEGKGGISPHWSKADLENPAIIARTFPDLAKA</sequence>